<evidence type="ECO:0000313" key="1">
    <source>
        <dbReference type="EMBL" id="PVV02703.1"/>
    </source>
</evidence>
<keyword evidence="2" id="KW-1185">Reference proteome</keyword>
<dbReference type="AlphaFoldDB" id="A0A2T9ZDM7"/>
<accession>A0A2T9ZDM7</accession>
<name>A0A2T9ZDM7_9FUNG</name>
<comment type="caution">
    <text evidence="1">The sequence shown here is derived from an EMBL/GenBank/DDBJ whole genome shotgun (WGS) entry which is preliminary data.</text>
</comment>
<dbReference type="Proteomes" id="UP000245609">
    <property type="component" value="Unassembled WGS sequence"/>
</dbReference>
<evidence type="ECO:0000313" key="2">
    <source>
        <dbReference type="Proteomes" id="UP000245609"/>
    </source>
</evidence>
<organism evidence="1 2">
    <name type="scientific">Smittium megazygosporum</name>
    <dbReference type="NCBI Taxonomy" id="133381"/>
    <lineage>
        <taxon>Eukaryota</taxon>
        <taxon>Fungi</taxon>
        <taxon>Fungi incertae sedis</taxon>
        <taxon>Zoopagomycota</taxon>
        <taxon>Kickxellomycotina</taxon>
        <taxon>Harpellomycetes</taxon>
        <taxon>Harpellales</taxon>
        <taxon>Legeriomycetaceae</taxon>
        <taxon>Smittium</taxon>
    </lineage>
</organism>
<protein>
    <submittedName>
        <fullName evidence="1">Uncharacterized protein</fullName>
    </submittedName>
</protein>
<sequence length="114" mass="13296">MLRSSSKILKNFTPFKTQTFTVPITLRTLSTFTPPLYTNIDKVADKNIYDHFDHFSDIDKVSKETHKPYFEIKGDFPRDQVFYSSSYSWRKFVEKGMIGTLGSELFDPYSSDES</sequence>
<gene>
    <name evidence="1" type="ORF">BB560_002831</name>
</gene>
<dbReference type="EMBL" id="MBFS01000355">
    <property type="protein sequence ID" value="PVV02703.1"/>
    <property type="molecule type" value="Genomic_DNA"/>
</dbReference>
<proteinExistence type="predicted"/>
<reference evidence="1 2" key="1">
    <citation type="journal article" date="2018" name="MBio">
        <title>Comparative Genomics Reveals the Core Gene Toolbox for the Fungus-Insect Symbiosis.</title>
        <authorList>
            <person name="Wang Y."/>
            <person name="Stata M."/>
            <person name="Wang W."/>
            <person name="Stajich J.E."/>
            <person name="White M.M."/>
            <person name="Moncalvo J.M."/>
        </authorList>
    </citation>
    <scope>NUCLEOTIDE SEQUENCE [LARGE SCALE GENOMIC DNA]</scope>
    <source>
        <strain evidence="1 2">SC-DP-2</strain>
    </source>
</reference>